<keyword evidence="5" id="KW-0862">Zinc</keyword>
<dbReference type="PANTHER" id="PTHR24399">
    <property type="entry name" value="ZINC FINGER AND BTB DOMAIN-CONTAINING"/>
    <property type="match status" value="1"/>
</dbReference>
<feature type="compositionally biased region" description="Polar residues" evidence="10">
    <location>
        <begin position="480"/>
        <end position="491"/>
    </location>
</feature>
<dbReference type="Pfam" id="PF12874">
    <property type="entry name" value="zf-met"/>
    <property type="match status" value="1"/>
</dbReference>
<dbReference type="AlphaFoldDB" id="A0AAN8JM49"/>
<feature type="domain" description="C2H2-type" evidence="11">
    <location>
        <begin position="88"/>
        <end position="115"/>
    </location>
</feature>
<evidence type="ECO:0000313" key="13">
    <source>
        <dbReference type="Proteomes" id="UP001347796"/>
    </source>
</evidence>
<evidence type="ECO:0000256" key="4">
    <source>
        <dbReference type="ARBA" id="ARBA00022771"/>
    </source>
</evidence>
<dbReference type="PROSITE" id="PS00028">
    <property type="entry name" value="ZINC_FINGER_C2H2_1"/>
    <property type="match status" value="7"/>
</dbReference>
<evidence type="ECO:0000256" key="7">
    <source>
        <dbReference type="ARBA" id="ARBA00023163"/>
    </source>
</evidence>
<evidence type="ECO:0000256" key="5">
    <source>
        <dbReference type="ARBA" id="ARBA00022833"/>
    </source>
</evidence>
<evidence type="ECO:0000256" key="8">
    <source>
        <dbReference type="ARBA" id="ARBA00023242"/>
    </source>
</evidence>
<dbReference type="FunFam" id="3.30.160.60:FF:000744">
    <property type="entry name" value="zinc finger E-box-binding homeobox 1"/>
    <property type="match status" value="1"/>
</dbReference>
<evidence type="ECO:0000256" key="9">
    <source>
        <dbReference type="PROSITE-ProRule" id="PRU00042"/>
    </source>
</evidence>
<feature type="domain" description="C2H2-type" evidence="11">
    <location>
        <begin position="60"/>
        <end position="87"/>
    </location>
</feature>
<gene>
    <name evidence="12" type="ORF">SNE40_013315</name>
</gene>
<dbReference type="PROSITE" id="PS50157">
    <property type="entry name" value="ZINC_FINGER_C2H2_2"/>
    <property type="match status" value="5"/>
</dbReference>
<feature type="compositionally biased region" description="Acidic residues" evidence="10">
    <location>
        <begin position="416"/>
        <end position="429"/>
    </location>
</feature>
<keyword evidence="8" id="KW-0539">Nucleus</keyword>
<dbReference type="SMART" id="SM00355">
    <property type="entry name" value="ZnF_C2H2"/>
    <property type="match status" value="8"/>
</dbReference>
<feature type="domain" description="C2H2-type" evidence="11">
    <location>
        <begin position="208"/>
        <end position="235"/>
    </location>
</feature>
<organism evidence="12 13">
    <name type="scientific">Patella caerulea</name>
    <name type="common">Rayed Mediterranean limpet</name>
    <dbReference type="NCBI Taxonomy" id="87958"/>
    <lineage>
        <taxon>Eukaryota</taxon>
        <taxon>Metazoa</taxon>
        <taxon>Spiralia</taxon>
        <taxon>Lophotrochozoa</taxon>
        <taxon>Mollusca</taxon>
        <taxon>Gastropoda</taxon>
        <taxon>Patellogastropoda</taxon>
        <taxon>Patelloidea</taxon>
        <taxon>Patellidae</taxon>
        <taxon>Patella</taxon>
    </lineage>
</organism>
<dbReference type="GO" id="GO:0001817">
    <property type="term" value="P:regulation of cytokine production"/>
    <property type="evidence" value="ECO:0007669"/>
    <property type="project" value="TreeGrafter"/>
</dbReference>
<sequence>MSDANIMAESYGQDTPILQSPTNLKKEEEGSGIRHILHSNNNDDKVLGVNMNNLNCGSKLACRYCGKTFSQAGYIKAHERLHTGEKPFACGVCGKRFSDPSNWKKHERVHISQPKSPVSPKENKPYDTKPPMIHSPLNHFQHRMHIDMMPPVICKICGKVFSSQSSLSTHKRIHTGERPYSCGSCGKSFTQIGTLRTHERIHTGEKPYICKVCGRTFAQSGSYRMHERRHLTDSIQRCHVCYATFTKWQELQHHMASHPNLPESMMYEDSMTSSNGGSPRELDEKEEERQNGYDMRPSSIESTSYISPPHMFHSQGQLPPFSSILPFRSPAVSSFASSFPAPLSLYSTPTLSLPEADFLGVRQQFFTSMALSSHLKSPELSSPIIERNDVVSTTSQMRKIHTESQLVSPILNGGEADGDMGEVEEEADEGRDSGDHDREANVSNELQTRSSDTSDTGSQSPDGAENQTDEQNKTSIERLNLNTRMMPSSSSRKQRHPMRRYSSSASSEQEMPQSTSSIPVLPKDQNDAEDQALVSYLLMKGKVYKCEHCHIIFEDCTLYLLHNGFHSHDTDPFKCVICKISCKDRVDFNCHLTSHIK</sequence>
<keyword evidence="3" id="KW-0677">Repeat</keyword>
<feature type="domain" description="C2H2-type" evidence="11">
    <location>
        <begin position="180"/>
        <end position="207"/>
    </location>
</feature>
<dbReference type="InterPro" id="IPR013087">
    <property type="entry name" value="Znf_C2H2_type"/>
</dbReference>
<reference evidence="12 13" key="1">
    <citation type="submission" date="2024-01" db="EMBL/GenBank/DDBJ databases">
        <title>The genome of the rayed Mediterranean limpet Patella caerulea (Linnaeus, 1758).</title>
        <authorList>
            <person name="Anh-Thu Weber A."/>
            <person name="Halstead-Nussloch G."/>
        </authorList>
    </citation>
    <scope>NUCLEOTIDE SEQUENCE [LARGE SCALE GENOMIC DNA]</scope>
    <source>
        <strain evidence="12">AATW-2023a</strain>
        <tissue evidence="12">Whole specimen</tissue>
    </source>
</reference>
<evidence type="ECO:0000259" key="11">
    <source>
        <dbReference type="PROSITE" id="PS50157"/>
    </source>
</evidence>
<dbReference type="GO" id="GO:0001227">
    <property type="term" value="F:DNA-binding transcription repressor activity, RNA polymerase II-specific"/>
    <property type="evidence" value="ECO:0007669"/>
    <property type="project" value="TreeGrafter"/>
</dbReference>
<evidence type="ECO:0000313" key="12">
    <source>
        <dbReference type="EMBL" id="KAK6178548.1"/>
    </source>
</evidence>
<feature type="region of interest" description="Disordered" evidence="10">
    <location>
        <begin position="1"/>
        <end position="30"/>
    </location>
</feature>
<dbReference type="GO" id="GO:0008270">
    <property type="term" value="F:zinc ion binding"/>
    <property type="evidence" value="ECO:0007669"/>
    <property type="project" value="UniProtKB-KW"/>
</dbReference>
<feature type="compositionally biased region" description="Basic and acidic residues" evidence="10">
    <location>
        <begin position="280"/>
        <end position="291"/>
    </location>
</feature>
<dbReference type="Pfam" id="PF13912">
    <property type="entry name" value="zf-C2H2_6"/>
    <property type="match status" value="1"/>
</dbReference>
<dbReference type="PANTHER" id="PTHR24399:SF23">
    <property type="entry name" value="C2H2-TYPE DOMAIN-CONTAINING PROTEIN"/>
    <property type="match status" value="1"/>
</dbReference>
<dbReference type="InterPro" id="IPR036236">
    <property type="entry name" value="Znf_C2H2_sf"/>
</dbReference>
<dbReference type="FunFam" id="3.30.160.60:FF:000624">
    <property type="entry name" value="zinc finger protein 697"/>
    <property type="match status" value="1"/>
</dbReference>
<accession>A0AAN8JM49</accession>
<dbReference type="Proteomes" id="UP001347796">
    <property type="component" value="Unassembled WGS sequence"/>
</dbReference>
<dbReference type="GO" id="GO:0005654">
    <property type="term" value="C:nucleoplasm"/>
    <property type="evidence" value="ECO:0007669"/>
    <property type="project" value="TreeGrafter"/>
</dbReference>
<feature type="compositionally biased region" description="Polar residues" evidence="10">
    <location>
        <begin position="501"/>
        <end position="518"/>
    </location>
</feature>
<name>A0AAN8JM49_PATCE</name>
<evidence type="ECO:0000256" key="2">
    <source>
        <dbReference type="ARBA" id="ARBA00022723"/>
    </source>
</evidence>
<dbReference type="EMBL" id="JAZGQO010000009">
    <property type="protein sequence ID" value="KAK6178548.1"/>
    <property type="molecule type" value="Genomic_DNA"/>
</dbReference>
<feature type="region of interest" description="Disordered" evidence="10">
    <location>
        <begin position="395"/>
        <end position="524"/>
    </location>
</feature>
<dbReference type="GO" id="GO:0002682">
    <property type="term" value="P:regulation of immune system process"/>
    <property type="evidence" value="ECO:0007669"/>
    <property type="project" value="TreeGrafter"/>
</dbReference>
<evidence type="ECO:0000256" key="1">
    <source>
        <dbReference type="ARBA" id="ARBA00004123"/>
    </source>
</evidence>
<evidence type="ECO:0000256" key="10">
    <source>
        <dbReference type="SAM" id="MobiDB-lite"/>
    </source>
</evidence>
<keyword evidence="13" id="KW-1185">Reference proteome</keyword>
<protein>
    <recommendedName>
        <fullName evidence="11">C2H2-type domain-containing protein</fullName>
    </recommendedName>
</protein>
<proteinExistence type="predicted"/>
<dbReference type="FunFam" id="3.30.160.60:FF:001270">
    <property type="entry name" value="zinc finger protein 583 isoform X1"/>
    <property type="match status" value="1"/>
</dbReference>
<feature type="compositionally biased region" description="Polar residues" evidence="10">
    <location>
        <begin position="441"/>
        <end position="461"/>
    </location>
</feature>
<feature type="compositionally biased region" description="Polar residues" evidence="10">
    <location>
        <begin position="12"/>
        <end position="23"/>
    </location>
</feature>
<feature type="compositionally biased region" description="Polar residues" evidence="10">
    <location>
        <begin position="395"/>
        <end position="407"/>
    </location>
</feature>
<dbReference type="SUPFAM" id="SSF57667">
    <property type="entry name" value="beta-beta-alpha zinc fingers"/>
    <property type="match status" value="3"/>
</dbReference>
<dbReference type="Pfam" id="PF00096">
    <property type="entry name" value="zf-C2H2"/>
    <property type="match status" value="5"/>
</dbReference>
<keyword evidence="4 9" id="KW-0863">Zinc-finger</keyword>
<feature type="domain" description="C2H2-type" evidence="11">
    <location>
        <begin position="152"/>
        <end position="179"/>
    </location>
</feature>
<comment type="caution">
    <text evidence="12">The sequence shown here is derived from an EMBL/GenBank/DDBJ whole genome shotgun (WGS) entry which is preliminary data.</text>
</comment>
<dbReference type="FunFam" id="3.30.160.60:FF:000710">
    <property type="entry name" value="Zinc finger protein 768"/>
    <property type="match status" value="1"/>
</dbReference>
<feature type="compositionally biased region" description="Basic and acidic residues" evidence="10">
    <location>
        <begin position="430"/>
        <end position="440"/>
    </location>
</feature>
<dbReference type="GO" id="GO:0000978">
    <property type="term" value="F:RNA polymerase II cis-regulatory region sequence-specific DNA binding"/>
    <property type="evidence" value="ECO:0007669"/>
    <property type="project" value="TreeGrafter"/>
</dbReference>
<feature type="region of interest" description="Disordered" evidence="10">
    <location>
        <begin position="260"/>
        <end position="298"/>
    </location>
</feature>
<keyword evidence="7" id="KW-0804">Transcription</keyword>
<dbReference type="Gene3D" id="3.30.160.60">
    <property type="entry name" value="Classic Zinc Finger"/>
    <property type="match status" value="5"/>
</dbReference>
<comment type="subcellular location">
    <subcellularLocation>
        <location evidence="1">Nucleus</location>
    </subcellularLocation>
</comment>
<keyword evidence="6" id="KW-0805">Transcription regulation</keyword>
<keyword evidence="2" id="KW-0479">Metal-binding</keyword>
<evidence type="ECO:0000256" key="3">
    <source>
        <dbReference type="ARBA" id="ARBA00022737"/>
    </source>
</evidence>
<evidence type="ECO:0000256" key="6">
    <source>
        <dbReference type="ARBA" id="ARBA00023015"/>
    </source>
</evidence>